<reference evidence="1 2" key="1">
    <citation type="submission" date="2024-05" db="EMBL/GenBank/DDBJ databases">
        <title>Haplotype-resolved chromosome-level genome assembly of Huyou (Citrus changshanensis).</title>
        <authorList>
            <person name="Miao C."/>
            <person name="Chen W."/>
            <person name="Wu Y."/>
            <person name="Wang L."/>
            <person name="Zhao S."/>
            <person name="Grierson D."/>
            <person name="Xu C."/>
            <person name="Chen K."/>
        </authorList>
    </citation>
    <scope>NUCLEOTIDE SEQUENCE [LARGE SCALE GENOMIC DNA]</scope>
    <source>
        <strain evidence="1">01-14</strain>
        <tissue evidence="1">Leaf</tissue>
    </source>
</reference>
<comment type="caution">
    <text evidence="1">The sequence shown here is derived from an EMBL/GenBank/DDBJ whole genome shotgun (WGS) entry which is preliminary data.</text>
</comment>
<evidence type="ECO:0000313" key="2">
    <source>
        <dbReference type="Proteomes" id="UP001428341"/>
    </source>
</evidence>
<dbReference type="EMBL" id="JBCGBO010000004">
    <property type="protein sequence ID" value="KAK9209363.1"/>
    <property type="molecule type" value="Genomic_DNA"/>
</dbReference>
<dbReference type="Proteomes" id="UP001428341">
    <property type="component" value="Unassembled WGS sequence"/>
</dbReference>
<accession>A0AAP0MGY8</accession>
<proteinExistence type="predicted"/>
<dbReference type="AlphaFoldDB" id="A0AAP0MGY8"/>
<organism evidence="1 2">
    <name type="scientific">Citrus x changshan-huyou</name>
    <dbReference type="NCBI Taxonomy" id="2935761"/>
    <lineage>
        <taxon>Eukaryota</taxon>
        <taxon>Viridiplantae</taxon>
        <taxon>Streptophyta</taxon>
        <taxon>Embryophyta</taxon>
        <taxon>Tracheophyta</taxon>
        <taxon>Spermatophyta</taxon>
        <taxon>Magnoliopsida</taxon>
        <taxon>eudicotyledons</taxon>
        <taxon>Gunneridae</taxon>
        <taxon>Pentapetalae</taxon>
        <taxon>rosids</taxon>
        <taxon>malvids</taxon>
        <taxon>Sapindales</taxon>
        <taxon>Rutaceae</taxon>
        <taxon>Aurantioideae</taxon>
        <taxon>Citrus</taxon>
    </lineage>
</organism>
<name>A0AAP0MGY8_9ROSI</name>
<protein>
    <submittedName>
        <fullName evidence="1">Uncharacterized protein</fullName>
    </submittedName>
</protein>
<sequence length="201" mass="23303">MSSDAGKINENKRENEDFVMDENLINMGLKPKINGNGAEEALSTEDMETAMPVVTDILAEASGQSHGQPQKSLAEMWIYEHPGIYRTKEAYMDIVKEGNGRYVYDFVDESLYRFLCNKKWRDRYDDCVATNLEMWTSDYCPVLMEVQEKRSGLSYMRRNASRVHYEDMWSAYKACKDIIERELSKHSSWSHTNPSIIQANK</sequence>
<keyword evidence="2" id="KW-1185">Reference proteome</keyword>
<gene>
    <name evidence="1" type="ORF">WN944_001729</name>
</gene>
<evidence type="ECO:0000313" key="1">
    <source>
        <dbReference type="EMBL" id="KAK9209363.1"/>
    </source>
</evidence>